<dbReference type="RefSeq" id="WP_163901934.1">
    <property type="nucleotide sequence ID" value="NZ_CP048427.1"/>
</dbReference>
<evidence type="ECO:0000313" key="2">
    <source>
        <dbReference type="EMBL" id="NGO65489.1"/>
    </source>
</evidence>
<dbReference type="EMBL" id="JAAKZH010000005">
    <property type="protein sequence ID" value="NGO65489.1"/>
    <property type="molecule type" value="Genomic_DNA"/>
</dbReference>
<sequence length="375" mass="40383">MTVADRVNRMIDQAVEQERITGAVVLVYRNGEPLLRRAAGFSDREAGIPMRIDSIFRYSSITKPIVAATALAMIDAGLFGLDDRISQYLPWFRPKTADGIEAPITIRHLLTHTSGLVYDQGLELLPDDRAITLGIADTDLGLEENFARHNDIPLAFAPGERWAYSFATDILGGVVAAVHGGTLEAAVVHYVAGPLGMQDARFHVTDPERLTVAYADGAARPVRMPDPWVAGEDAGWRAVFSPSRIFNPKAFQSGGAGMAGTADDLLKLLETLRTGGAPILRSETVEAGLSNQIGDIEGEPGSRFGFFGALITDSREAGTALPPGAVQWGGVYGNSWFMDPAEELTVVSMTNTALEGCMGFYPEMLRRAVYGHRCG</sequence>
<reference evidence="2 3" key="1">
    <citation type="submission" date="2020-02" db="EMBL/GenBank/DDBJ databases">
        <title>Genome sequence of the type strain CCBAU10050 of Rhizobium daejeonense.</title>
        <authorList>
            <person name="Gao J."/>
            <person name="Sun J."/>
        </authorList>
    </citation>
    <scope>NUCLEOTIDE SEQUENCE [LARGE SCALE GENOMIC DNA]</scope>
    <source>
        <strain evidence="2 3">CCBAU10050</strain>
    </source>
</reference>
<feature type="domain" description="Beta-lactamase-related" evidence="1">
    <location>
        <begin position="7"/>
        <end position="353"/>
    </location>
</feature>
<dbReference type="SUPFAM" id="SSF56601">
    <property type="entry name" value="beta-lactamase/transpeptidase-like"/>
    <property type="match status" value="1"/>
</dbReference>
<dbReference type="Pfam" id="PF00144">
    <property type="entry name" value="Beta-lactamase"/>
    <property type="match status" value="1"/>
</dbReference>
<dbReference type="PANTHER" id="PTHR43283">
    <property type="entry name" value="BETA-LACTAMASE-RELATED"/>
    <property type="match status" value="1"/>
</dbReference>
<dbReference type="InterPro" id="IPR012338">
    <property type="entry name" value="Beta-lactam/transpept-like"/>
</dbReference>
<organism evidence="2 3">
    <name type="scientific">Rhizobium daejeonense</name>
    <dbReference type="NCBI Taxonomy" id="240521"/>
    <lineage>
        <taxon>Bacteria</taxon>
        <taxon>Pseudomonadati</taxon>
        <taxon>Pseudomonadota</taxon>
        <taxon>Alphaproteobacteria</taxon>
        <taxon>Hyphomicrobiales</taxon>
        <taxon>Rhizobiaceae</taxon>
        <taxon>Rhizobium/Agrobacterium group</taxon>
        <taxon>Rhizobium</taxon>
    </lineage>
</organism>
<protein>
    <submittedName>
        <fullName evidence="2">Beta-lactamase family protein</fullName>
    </submittedName>
</protein>
<dbReference type="Proteomes" id="UP000477849">
    <property type="component" value="Unassembled WGS sequence"/>
</dbReference>
<dbReference type="Gene3D" id="3.40.710.10">
    <property type="entry name" value="DD-peptidase/beta-lactamase superfamily"/>
    <property type="match status" value="1"/>
</dbReference>
<comment type="caution">
    <text evidence="2">The sequence shown here is derived from an EMBL/GenBank/DDBJ whole genome shotgun (WGS) entry which is preliminary data.</text>
</comment>
<evidence type="ECO:0000259" key="1">
    <source>
        <dbReference type="Pfam" id="PF00144"/>
    </source>
</evidence>
<dbReference type="InterPro" id="IPR050789">
    <property type="entry name" value="Diverse_Enzym_Activities"/>
</dbReference>
<gene>
    <name evidence="2" type="ORF">G6N76_17595</name>
</gene>
<proteinExistence type="predicted"/>
<keyword evidence="3" id="KW-1185">Reference proteome</keyword>
<dbReference type="PANTHER" id="PTHR43283:SF3">
    <property type="entry name" value="BETA-LACTAMASE FAMILY PROTEIN (AFU_ORTHOLOGUE AFUA_5G07500)"/>
    <property type="match status" value="1"/>
</dbReference>
<dbReference type="AlphaFoldDB" id="A0A6M1S2J4"/>
<dbReference type="InterPro" id="IPR001466">
    <property type="entry name" value="Beta-lactam-related"/>
</dbReference>
<evidence type="ECO:0000313" key="3">
    <source>
        <dbReference type="Proteomes" id="UP000477849"/>
    </source>
</evidence>
<accession>A0A6M1S2J4</accession>
<name>A0A6M1S2J4_9HYPH</name>